<accession>A0A5M4AW88</accession>
<proteinExistence type="predicted"/>
<dbReference type="EMBL" id="BLAX01000001">
    <property type="protein sequence ID" value="GET31903.1"/>
    <property type="molecule type" value="Genomic_DNA"/>
</dbReference>
<sequence>MEGNTQLISYCGLYCGSCPKYVKGKCPGCEGNEKATWCKIRSCNREKGIASCADCDEYTDVRECRYHKGIMSKVMSVLFNSDRPAAISIIQEHGYEKFANYMAENKLITIKRRGEKPVLN</sequence>
<dbReference type="RefSeq" id="WP_025865210.1">
    <property type="nucleotide sequence ID" value="NZ_BLAX01000001.1"/>
</dbReference>
<evidence type="ECO:0000313" key="2">
    <source>
        <dbReference type="Proteomes" id="UP000391834"/>
    </source>
</evidence>
<name>A0A5M4AW88_9BACT</name>
<dbReference type="OrthoDB" id="1071806at2"/>
<reference evidence="1 2" key="1">
    <citation type="submission" date="2019-10" db="EMBL/GenBank/DDBJ databases">
        <title>Prolixibacter strains distinguished by the presence of nitrate reductase genes were adept at nitrate-dependent anaerobic corrosion of metallic iron and carbon steel.</title>
        <authorList>
            <person name="Iino T."/>
            <person name="Shono N."/>
            <person name="Ito K."/>
            <person name="Nakamura R."/>
            <person name="Sueoka K."/>
            <person name="Harayama S."/>
            <person name="Ohkuma M."/>
        </authorList>
    </citation>
    <scope>NUCLEOTIDE SEQUENCE [LARGE SCALE GENOMIC DNA]</scope>
    <source>
        <strain evidence="1 2">JCM 13498</strain>
    </source>
</reference>
<dbReference type="Proteomes" id="UP000391834">
    <property type="component" value="Unassembled WGS sequence"/>
</dbReference>
<dbReference type="InterPro" id="IPR024227">
    <property type="entry name" value="DUF3795"/>
</dbReference>
<dbReference type="AlphaFoldDB" id="A0A5M4AW88"/>
<evidence type="ECO:0000313" key="1">
    <source>
        <dbReference type="EMBL" id="GET31903.1"/>
    </source>
</evidence>
<comment type="caution">
    <text evidence="1">The sequence shown here is derived from an EMBL/GenBank/DDBJ whole genome shotgun (WGS) entry which is preliminary data.</text>
</comment>
<dbReference type="Pfam" id="PF12675">
    <property type="entry name" value="DUF3795"/>
    <property type="match status" value="1"/>
</dbReference>
<keyword evidence="2" id="KW-1185">Reference proteome</keyword>
<organism evidence="1 2">
    <name type="scientific">Prolixibacter bellariivorans</name>
    <dbReference type="NCBI Taxonomy" id="314319"/>
    <lineage>
        <taxon>Bacteria</taxon>
        <taxon>Pseudomonadati</taxon>
        <taxon>Bacteroidota</taxon>
        <taxon>Bacteroidia</taxon>
        <taxon>Marinilabiliales</taxon>
        <taxon>Prolixibacteraceae</taxon>
        <taxon>Prolixibacter</taxon>
    </lineage>
</organism>
<evidence type="ECO:0008006" key="3">
    <source>
        <dbReference type="Google" id="ProtNLM"/>
    </source>
</evidence>
<protein>
    <recommendedName>
        <fullName evidence="3">DUF3795 domain-containing protein</fullName>
    </recommendedName>
</protein>
<gene>
    <name evidence="1" type="ORF">PbJCM13498_07660</name>
</gene>